<sequence>MTNIVNTYHLTRDDRTYVVMPLFHVHGLIGALLSTFKSGGCNIIPPKFSATHFWNDFITERATWYSAVPTIHSILLNTEPPKQFPKIRFIRSCSSALAPATFHKLEEFMKAPVLEAYAMTEASHQMCSNPYPPLKRKPGTVGPGQGVDVVILDEAGHVLPQGSIGEVSIRGANVTKGYANNAKANAESFTQEGYFRTGDQGFIDEDGYINLTGRLKELINRGGEKISPIELDSIMLSHPKVKECVAFGVSDDHYGQIVQAAVVATGGLNAEELKEFMKTKVAAFKIPVKFYFVDKIPKTATGKIQRRKMEDIFASKSKL</sequence>
<dbReference type="InterPro" id="IPR042099">
    <property type="entry name" value="ANL_N_sf"/>
</dbReference>
<dbReference type="InterPro" id="IPR025110">
    <property type="entry name" value="AMP-bd_C"/>
</dbReference>
<dbReference type="EMBL" id="KV453943">
    <property type="protein sequence ID" value="ODV71237.1"/>
    <property type="molecule type" value="Genomic_DNA"/>
</dbReference>
<dbReference type="STRING" id="983966.A0A1E4RVC8"/>
<dbReference type="GO" id="GO:0031956">
    <property type="term" value="F:medium-chain fatty acid-CoA ligase activity"/>
    <property type="evidence" value="ECO:0007669"/>
    <property type="project" value="TreeGrafter"/>
</dbReference>
<name>A0A1E4RVC8_CYBJN</name>
<dbReference type="GeneID" id="30990271"/>
<dbReference type="Proteomes" id="UP000094389">
    <property type="component" value="Unassembled WGS sequence"/>
</dbReference>
<dbReference type="GO" id="GO:0006631">
    <property type="term" value="P:fatty acid metabolic process"/>
    <property type="evidence" value="ECO:0007669"/>
    <property type="project" value="TreeGrafter"/>
</dbReference>
<gene>
    <name evidence="5" type="ORF">CYBJADRAFT_169633</name>
</gene>
<dbReference type="Pfam" id="PF00501">
    <property type="entry name" value="AMP-binding"/>
    <property type="match status" value="1"/>
</dbReference>
<reference evidence="5 6" key="1">
    <citation type="journal article" date="2016" name="Proc. Natl. Acad. Sci. U.S.A.">
        <title>Comparative genomics of biotechnologically important yeasts.</title>
        <authorList>
            <person name="Riley R."/>
            <person name="Haridas S."/>
            <person name="Wolfe K.H."/>
            <person name="Lopes M.R."/>
            <person name="Hittinger C.T."/>
            <person name="Goeker M."/>
            <person name="Salamov A.A."/>
            <person name="Wisecaver J.H."/>
            <person name="Long T.M."/>
            <person name="Calvey C.H."/>
            <person name="Aerts A.L."/>
            <person name="Barry K.W."/>
            <person name="Choi C."/>
            <person name="Clum A."/>
            <person name="Coughlan A.Y."/>
            <person name="Deshpande S."/>
            <person name="Douglass A.P."/>
            <person name="Hanson S.J."/>
            <person name="Klenk H.-P."/>
            <person name="LaButti K.M."/>
            <person name="Lapidus A."/>
            <person name="Lindquist E.A."/>
            <person name="Lipzen A.M."/>
            <person name="Meier-Kolthoff J.P."/>
            <person name="Ohm R.A."/>
            <person name="Otillar R.P."/>
            <person name="Pangilinan J.L."/>
            <person name="Peng Y."/>
            <person name="Rokas A."/>
            <person name="Rosa C.A."/>
            <person name="Scheuner C."/>
            <person name="Sibirny A.A."/>
            <person name="Slot J.C."/>
            <person name="Stielow J.B."/>
            <person name="Sun H."/>
            <person name="Kurtzman C.P."/>
            <person name="Blackwell M."/>
            <person name="Grigoriev I.V."/>
            <person name="Jeffries T.W."/>
        </authorList>
    </citation>
    <scope>NUCLEOTIDE SEQUENCE [LARGE SCALE GENOMIC DNA]</scope>
    <source>
        <strain evidence="6">ATCC 18201 / CBS 1600 / BCRC 20928 / JCM 3617 / NBRC 0987 / NRRL Y-1542</strain>
    </source>
</reference>
<comment type="similarity">
    <text evidence="1">Belongs to the ATP-dependent AMP-binding enzyme family.</text>
</comment>
<dbReference type="RefSeq" id="XP_020068276.1">
    <property type="nucleotide sequence ID" value="XM_020215875.1"/>
</dbReference>
<dbReference type="Pfam" id="PF13193">
    <property type="entry name" value="AMP-binding_C"/>
    <property type="match status" value="1"/>
</dbReference>
<dbReference type="PANTHER" id="PTHR43201">
    <property type="entry name" value="ACYL-COA SYNTHETASE"/>
    <property type="match status" value="1"/>
</dbReference>
<evidence type="ECO:0000259" key="3">
    <source>
        <dbReference type="Pfam" id="PF00501"/>
    </source>
</evidence>
<keyword evidence="6" id="KW-1185">Reference proteome</keyword>
<organism evidence="5 6">
    <name type="scientific">Cyberlindnera jadinii (strain ATCC 18201 / CBS 1600 / BCRC 20928 / JCM 3617 / NBRC 0987 / NRRL Y-1542)</name>
    <name type="common">Torula yeast</name>
    <name type="synonym">Candida utilis</name>
    <dbReference type="NCBI Taxonomy" id="983966"/>
    <lineage>
        <taxon>Eukaryota</taxon>
        <taxon>Fungi</taxon>
        <taxon>Dikarya</taxon>
        <taxon>Ascomycota</taxon>
        <taxon>Saccharomycotina</taxon>
        <taxon>Saccharomycetes</taxon>
        <taxon>Phaffomycetales</taxon>
        <taxon>Phaffomycetaceae</taxon>
        <taxon>Cyberlindnera</taxon>
    </lineage>
</organism>
<evidence type="ECO:0000259" key="4">
    <source>
        <dbReference type="Pfam" id="PF13193"/>
    </source>
</evidence>
<evidence type="ECO:0000313" key="5">
    <source>
        <dbReference type="EMBL" id="ODV71237.1"/>
    </source>
</evidence>
<dbReference type="PANTHER" id="PTHR43201:SF5">
    <property type="entry name" value="MEDIUM-CHAIN ACYL-COA LIGASE ACSF2, MITOCHONDRIAL"/>
    <property type="match status" value="1"/>
</dbReference>
<dbReference type="SUPFAM" id="SSF56801">
    <property type="entry name" value="Acetyl-CoA synthetase-like"/>
    <property type="match status" value="1"/>
</dbReference>
<accession>A0A1E4RVC8</accession>
<dbReference type="AlphaFoldDB" id="A0A1E4RVC8"/>
<evidence type="ECO:0000256" key="2">
    <source>
        <dbReference type="ARBA" id="ARBA00022598"/>
    </source>
</evidence>
<proteinExistence type="inferred from homology"/>
<protein>
    <submittedName>
        <fullName evidence="5">Uncharacterized protein</fullName>
    </submittedName>
</protein>
<dbReference type="InterPro" id="IPR045851">
    <property type="entry name" value="AMP-bd_C_sf"/>
</dbReference>
<feature type="domain" description="AMP-binding enzyme C-terminal" evidence="4">
    <location>
        <begin position="230"/>
        <end position="303"/>
    </location>
</feature>
<feature type="domain" description="AMP-dependent synthetase/ligase" evidence="3">
    <location>
        <begin position="7"/>
        <end position="178"/>
    </location>
</feature>
<dbReference type="Gene3D" id="3.40.50.12780">
    <property type="entry name" value="N-terminal domain of ligase-like"/>
    <property type="match status" value="1"/>
</dbReference>
<dbReference type="OrthoDB" id="3633556at2759"/>
<dbReference type="Gene3D" id="3.30.300.30">
    <property type="match status" value="1"/>
</dbReference>
<dbReference type="InterPro" id="IPR000873">
    <property type="entry name" value="AMP-dep_synth/lig_dom"/>
</dbReference>
<evidence type="ECO:0000256" key="1">
    <source>
        <dbReference type="ARBA" id="ARBA00006432"/>
    </source>
</evidence>
<evidence type="ECO:0000313" key="6">
    <source>
        <dbReference type="Proteomes" id="UP000094389"/>
    </source>
</evidence>
<keyword evidence="2" id="KW-0436">Ligase</keyword>
<dbReference type="OMA" id="WRESYPR"/>